<organism evidence="1 2">
    <name type="scientific">Calothrix parietina FACHB-288</name>
    <dbReference type="NCBI Taxonomy" id="2692896"/>
    <lineage>
        <taxon>Bacteria</taxon>
        <taxon>Bacillati</taxon>
        <taxon>Cyanobacteriota</taxon>
        <taxon>Cyanophyceae</taxon>
        <taxon>Nostocales</taxon>
        <taxon>Calotrichaceae</taxon>
        <taxon>Calothrix</taxon>
    </lineage>
</organism>
<evidence type="ECO:0000313" key="2">
    <source>
        <dbReference type="Proteomes" id="UP000658514"/>
    </source>
</evidence>
<reference evidence="1 2" key="1">
    <citation type="journal article" date="2020" name="ISME J.">
        <title>Comparative genomics reveals insights into cyanobacterial evolution and habitat adaptation.</title>
        <authorList>
            <person name="Chen M.Y."/>
            <person name="Teng W.K."/>
            <person name="Zhao L."/>
            <person name="Hu C.X."/>
            <person name="Zhou Y.K."/>
            <person name="Han B.P."/>
            <person name="Song L.R."/>
            <person name="Shu W.S."/>
        </authorList>
    </citation>
    <scope>NUCLEOTIDE SEQUENCE [LARGE SCALE GENOMIC DNA]</scope>
    <source>
        <strain evidence="1 2">FACHB-288</strain>
    </source>
</reference>
<protein>
    <submittedName>
        <fullName evidence="1">Uncharacterized protein</fullName>
    </submittedName>
</protein>
<dbReference type="EMBL" id="JACJQH010000010">
    <property type="protein sequence ID" value="MBD2195452.1"/>
    <property type="molecule type" value="Genomic_DNA"/>
</dbReference>
<comment type="caution">
    <text evidence="1">The sequence shown here is derived from an EMBL/GenBank/DDBJ whole genome shotgun (WGS) entry which is preliminary data.</text>
</comment>
<accession>A0ABR8A641</accession>
<gene>
    <name evidence="1" type="ORF">H6G24_08115</name>
</gene>
<proteinExistence type="predicted"/>
<dbReference type="Proteomes" id="UP000658514">
    <property type="component" value="Unassembled WGS sequence"/>
</dbReference>
<name>A0ABR8A641_9CYAN</name>
<evidence type="ECO:0000313" key="1">
    <source>
        <dbReference type="EMBL" id="MBD2195452.1"/>
    </source>
</evidence>
<sequence length="266" mass="30497">MEVLLMTATIDAGTTRFVEIKSQQERLFEYLCSLIAWIKLTNIKTIIFCENSNTSYDFGLITEFAKNEGKVLEVLVFDGNQEAHQYGKGYGEGKIIEYAINHSKNLNNDVDFYKITGRIFVQNFNMVRQAHAGIPNVFQKPLSAIKIENVNLFKGFIFSIQYFIGYLLFIKARGWRGPYNPFANVSTVFYKSNVGFFKKHLINSYKKVNDKKLYTLECAYYYDLLPTNFSSFLNDYQLVGRSGASGMLINGLDYTDDIKSLAQSFI</sequence>
<keyword evidence="2" id="KW-1185">Reference proteome</keyword>
<dbReference type="RefSeq" id="WP_190538477.1">
    <property type="nucleotide sequence ID" value="NZ_CAWPNO010000002.1"/>
</dbReference>